<dbReference type="PATRIC" id="fig|946483.4.peg.2653"/>
<dbReference type="HOGENOM" id="CLU_028644_3_0_4"/>
<dbReference type="OrthoDB" id="9772594at2"/>
<dbReference type="AlphaFoldDB" id="U5NAS5"/>
<sequence length="583" mass="61899">MLRIPELRVPLEQPAAPSSTPTNALLALAAHALGIDASDIAALEVFRRSVDARSSRIWMVYTVDVALADANDESIVLGRLPPHSKIAATPPLPPLPSRTAGQAPAVRPVIVGFGPCGMFAALWLARMGLCPIVLEQGKAVRERTQDAWAFWRKGTLHPLSNIQFGEGGAGTFSDGKLYSQIRDPQHLGRLVLADLVAAGAPPDILVDAHPHIGTFRLVKVVQSLRARIVELGGEVRFGHRVDDIELESLPNGSRLLRGLRVDGEGAPYFLRCDHAILATGHSARTTYAMLHDHGLRLEAKAFSVGVRIEHPQHLIDRARWGHHAGHPALGAAEYRLVHHASNGRTVYSFCMCPGGTVVAAASEPGGVVTNGMSQYSRQERNANAALVVGIDPGDFPQDRSAFVHAFGEMAGERYAQQALHGRLGDARGAHPLSGIALQRRMEADAFALGASSYEAPGQLLCDYLAGKASTGFGDVLPSYRPGVRPTNLEPILPPAVATALREALPAFGRKLRGFDLPDAVLTGVETRTSAPLRIVRGADFQSVNVPGLYPGGEGAGYAGGILSAAIDGIALAQVLGARLGWQA</sequence>
<dbReference type="Gene3D" id="3.30.70.2700">
    <property type="match status" value="1"/>
</dbReference>
<dbReference type="KEGG" id="cbx:Cenrod_2626"/>
<keyword evidence="3" id="KW-1185">Reference proteome</keyword>
<evidence type="ECO:0000313" key="2">
    <source>
        <dbReference type="EMBL" id="AGX88676.1"/>
    </source>
</evidence>
<dbReference type="Gene3D" id="3.50.50.60">
    <property type="entry name" value="FAD/NAD(P)-binding domain"/>
    <property type="match status" value="2"/>
</dbReference>
<name>U5NAS5_9BURK</name>
<dbReference type="Proteomes" id="UP000017184">
    <property type="component" value="Chromosome"/>
</dbReference>
<feature type="domain" description="FAD-dependent protein C-terminal" evidence="1">
    <location>
        <begin position="301"/>
        <end position="528"/>
    </location>
</feature>
<dbReference type="InterPro" id="IPR028348">
    <property type="entry name" value="FAD-binding_protein"/>
</dbReference>
<dbReference type="SUPFAM" id="SSF51905">
    <property type="entry name" value="FAD/NAD(P)-binding domain"/>
    <property type="match status" value="1"/>
</dbReference>
<evidence type="ECO:0000259" key="1">
    <source>
        <dbReference type="Pfam" id="PF21688"/>
    </source>
</evidence>
<evidence type="ECO:0000313" key="3">
    <source>
        <dbReference type="Proteomes" id="UP000017184"/>
    </source>
</evidence>
<dbReference type="PANTHER" id="PTHR42842:SF3">
    <property type="entry name" value="FAD_NAD(P)-BINDING OXIDOREDUCTASE FAMILY PROTEIN"/>
    <property type="match status" value="1"/>
</dbReference>
<dbReference type="InterPro" id="IPR049516">
    <property type="entry name" value="FAD-depend_C"/>
</dbReference>
<organism evidence="2 3">
    <name type="scientific">Candidatus Symbiobacter mobilis CR</name>
    <dbReference type="NCBI Taxonomy" id="946483"/>
    <lineage>
        <taxon>Bacteria</taxon>
        <taxon>Pseudomonadati</taxon>
        <taxon>Pseudomonadota</taxon>
        <taxon>Betaproteobacteria</taxon>
        <taxon>Burkholderiales</taxon>
        <taxon>Comamonadaceae</taxon>
    </lineage>
</organism>
<dbReference type="InterPro" id="IPR036188">
    <property type="entry name" value="FAD/NAD-bd_sf"/>
</dbReference>
<dbReference type="STRING" id="946483.Cenrod_2626"/>
<gene>
    <name evidence="2" type="ORF">Cenrod_2626</name>
</gene>
<dbReference type="EMBL" id="CP004885">
    <property type="protein sequence ID" value="AGX88676.1"/>
    <property type="molecule type" value="Genomic_DNA"/>
</dbReference>
<dbReference type="Pfam" id="PF21688">
    <property type="entry name" value="FAD-depend_C"/>
    <property type="match status" value="1"/>
</dbReference>
<protein>
    <submittedName>
        <fullName evidence="2">Dehydrogenase-like protein</fullName>
    </submittedName>
</protein>
<accession>U5NAS5</accession>
<dbReference type="eggNOG" id="COG2509">
    <property type="taxonomic scope" value="Bacteria"/>
</dbReference>
<dbReference type="PANTHER" id="PTHR42842">
    <property type="entry name" value="FAD/NAD(P)-BINDING OXIDOREDUCTASE"/>
    <property type="match status" value="1"/>
</dbReference>
<dbReference type="PIRSF" id="PIRSF038984">
    <property type="entry name" value="FAD_binding_protein"/>
    <property type="match status" value="1"/>
</dbReference>
<dbReference type="RefSeq" id="WP_022776611.1">
    <property type="nucleotide sequence ID" value="NC_022576.1"/>
</dbReference>
<proteinExistence type="predicted"/>
<reference evidence="2 3" key="1">
    <citation type="journal article" date="2013" name="Genome Biol.">
        <title>Genomic analysis reveals key aspects of prokaryotic symbiosis in the phototrophic consortium "Chlorochromatium aggregatum".</title>
        <authorList>
            <person name="Liu Z."/>
            <person name="Muller J."/>
            <person name="Li T."/>
            <person name="Alvey R.M."/>
            <person name="Vogl K."/>
            <person name="Frigaard N.U."/>
            <person name="Rockwell N.C."/>
            <person name="Boyd E.S."/>
            <person name="Tomsho L.P."/>
            <person name="Schuster S.C."/>
            <person name="Henke P."/>
            <person name="Rohde M."/>
            <person name="Overmann J."/>
            <person name="Bryant D.A."/>
        </authorList>
    </citation>
    <scope>NUCLEOTIDE SEQUENCE [LARGE SCALE GENOMIC DNA]</scope>
    <source>
        <strain evidence="2">CR</strain>
    </source>
</reference>